<keyword evidence="2" id="KW-1185">Reference proteome</keyword>
<accession>A0ABR2YZE4</accession>
<gene>
    <name evidence="1" type="ORF">WJX75_000133</name>
</gene>
<proteinExistence type="predicted"/>
<evidence type="ECO:0000313" key="1">
    <source>
        <dbReference type="EMBL" id="KAK9917027.1"/>
    </source>
</evidence>
<evidence type="ECO:0000313" key="2">
    <source>
        <dbReference type="Proteomes" id="UP001491310"/>
    </source>
</evidence>
<organism evidence="1 2">
    <name type="scientific">Coccomyxa subellipsoidea</name>
    <dbReference type="NCBI Taxonomy" id="248742"/>
    <lineage>
        <taxon>Eukaryota</taxon>
        <taxon>Viridiplantae</taxon>
        <taxon>Chlorophyta</taxon>
        <taxon>core chlorophytes</taxon>
        <taxon>Trebouxiophyceae</taxon>
        <taxon>Trebouxiophyceae incertae sedis</taxon>
        <taxon>Coccomyxaceae</taxon>
        <taxon>Coccomyxa</taxon>
    </lineage>
</organism>
<dbReference type="EMBL" id="JALJOT010000002">
    <property type="protein sequence ID" value="KAK9917027.1"/>
    <property type="molecule type" value="Genomic_DNA"/>
</dbReference>
<comment type="caution">
    <text evidence="1">The sequence shown here is derived from an EMBL/GenBank/DDBJ whole genome shotgun (WGS) entry which is preliminary data.</text>
</comment>
<sequence length="126" mass="13866">MNGRTTMTRMRLHSQPSILHAPAADAGPLYPRGHGALDHEVEQFFNIEGCPSWQHRAQEMASSSRGVMCCMAVASERVDLATNFILQKLADVKRVTEDMAATLQRSGHSFTGFYGEDEIGTPFQPG</sequence>
<name>A0ABR2YZE4_9CHLO</name>
<dbReference type="Proteomes" id="UP001491310">
    <property type="component" value="Unassembled WGS sequence"/>
</dbReference>
<reference evidence="1 2" key="1">
    <citation type="journal article" date="2024" name="Nat. Commun.">
        <title>Phylogenomics reveals the evolutionary origins of lichenization in chlorophyte algae.</title>
        <authorList>
            <person name="Puginier C."/>
            <person name="Libourel C."/>
            <person name="Otte J."/>
            <person name="Skaloud P."/>
            <person name="Haon M."/>
            <person name="Grisel S."/>
            <person name="Petersen M."/>
            <person name="Berrin J.G."/>
            <person name="Delaux P.M."/>
            <person name="Dal Grande F."/>
            <person name="Keller J."/>
        </authorList>
    </citation>
    <scope>NUCLEOTIDE SEQUENCE [LARGE SCALE GENOMIC DNA]</scope>
    <source>
        <strain evidence="1 2">SAG 216-7</strain>
    </source>
</reference>
<protein>
    <submittedName>
        <fullName evidence="1">Uncharacterized protein</fullName>
    </submittedName>
</protein>